<proteinExistence type="predicted"/>
<dbReference type="EMBL" id="ACPB03008734">
    <property type="status" value="NOT_ANNOTATED_CDS"/>
    <property type="molecule type" value="Genomic_DNA"/>
</dbReference>
<sequence>MTETAINVFILLIKEAFKIDPVDDLFGHVDYMNECVFLSSWPTLRVEEFFLNMEYYVDKYNGIKDYKVNNIDFMPDFWFSRWLKDRFDDASIQFNTYRDNTFICQSNCNSVLFHSIRWLKDGIDEASIQYNTYRDNTFSCQSNCNSVLFHSIRWLKEALMKHPFNSTLTEIIHSFGILIVILYYFIQSDGFDEASIQFNTYRDNTFIWHSNCNSVLFHSIRWLKEALMKHPFNSTLTEIIHSFGILIVILYYFIQSDGFDEASIQFNTYRDNTFIWHSNCNSVLFHSIRWMKEALMKHPFNSTLTEII</sequence>
<dbReference type="EMBL" id="ACPB03008735">
    <property type="status" value="NOT_ANNOTATED_CDS"/>
    <property type="molecule type" value="Genomic_DNA"/>
</dbReference>
<reference evidence="1" key="1">
    <citation type="submission" date="2015-05" db="UniProtKB">
        <authorList>
            <consortium name="EnsemblMetazoa"/>
        </authorList>
    </citation>
    <scope>IDENTIFICATION</scope>
</reference>
<protein>
    <submittedName>
        <fullName evidence="1">Uncharacterized protein</fullName>
    </submittedName>
</protein>
<dbReference type="AlphaFoldDB" id="T1HE32"/>
<organism evidence="1 2">
    <name type="scientific">Rhodnius prolixus</name>
    <name type="common">Triatomid bug</name>
    <dbReference type="NCBI Taxonomy" id="13249"/>
    <lineage>
        <taxon>Eukaryota</taxon>
        <taxon>Metazoa</taxon>
        <taxon>Ecdysozoa</taxon>
        <taxon>Arthropoda</taxon>
        <taxon>Hexapoda</taxon>
        <taxon>Insecta</taxon>
        <taxon>Pterygota</taxon>
        <taxon>Neoptera</taxon>
        <taxon>Paraneoptera</taxon>
        <taxon>Hemiptera</taxon>
        <taxon>Heteroptera</taxon>
        <taxon>Panheteroptera</taxon>
        <taxon>Cimicomorpha</taxon>
        <taxon>Reduviidae</taxon>
        <taxon>Triatominae</taxon>
        <taxon>Rhodnius</taxon>
    </lineage>
</organism>
<accession>T1HE32</accession>
<dbReference type="InParanoid" id="T1HE32"/>
<dbReference type="VEuPathDB" id="VectorBase:RPRC002304"/>
<evidence type="ECO:0000313" key="2">
    <source>
        <dbReference type="Proteomes" id="UP000015103"/>
    </source>
</evidence>
<name>T1HE32_RHOPR</name>
<dbReference type="EnsemblMetazoa" id="RPRC002304-RA">
    <property type="protein sequence ID" value="RPRC002304-PA"/>
    <property type="gene ID" value="RPRC002304"/>
</dbReference>
<dbReference type="HOGENOM" id="CLU_904841_0_0_1"/>
<keyword evidence="2" id="KW-1185">Reference proteome</keyword>
<evidence type="ECO:0000313" key="1">
    <source>
        <dbReference type="EnsemblMetazoa" id="RPRC002304-PA"/>
    </source>
</evidence>
<dbReference type="Proteomes" id="UP000015103">
    <property type="component" value="Unassembled WGS sequence"/>
</dbReference>